<accession>A0ABV0U1N0</accession>
<dbReference type="EMBL" id="JAHRIQ010050547">
    <property type="protein sequence ID" value="MEQ2238063.1"/>
    <property type="molecule type" value="Genomic_DNA"/>
</dbReference>
<evidence type="ECO:0000313" key="1">
    <source>
        <dbReference type="EMBL" id="MEQ2238063.1"/>
    </source>
</evidence>
<comment type="caution">
    <text evidence="1">The sequence shown here is derived from an EMBL/GenBank/DDBJ whole genome shotgun (WGS) entry which is preliminary data.</text>
</comment>
<reference evidence="1 2" key="1">
    <citation type="submission" date="2021-06" db="EMBL/GenBank/DDBJ databases">
        <authorList>
            <person name="Palmer J.M."/>
        </authorList>
    </citation>
    <scope>NUCLEOTIDE SEQUENCE [LARGE SCALE GENOMIC DNA]</scope>
    <source>
        <strain evidence="2">if_2019</strain>
        <tissue evidence="1">Muscle</tissue>
    </source>
</reference>
<sequence length="119" mass="13236">MALNCAAACAYIKGLMGLQQRQNVTRFGLFLQTDNFSVLLLLWRHSAPTLETRITSATSAKPLKTGNISPIEVFRSQQDSQNKGFSDMASTLLQQPCSNKELINLLTRHQVVRVVNCNL</sequence>
<keyword evidence="2" id="KW-1185">Reference proteome</keyword>
<evidence type="ECO:0000313" key="2">
    <source>
        <dbReference type="Proteomes" id="UP001482620"/>
    </source>
</evidence>
<organism evidence="1 2">
    <name type="scientific">Ilyodon furcidens</name>
    <name type="common">goldbreast splitfin</name>
    <dbReference type="NCBI Taxonomy" id="33524"/>
    <lineage>
        <taxon>Eukaryota</taxon>
        <taxon>Metazoa</taxon>
        <taxon>Chordata</taxon>
        <taxon>Craniata</taxon>
        <taxon>Vertebrata</taxon>
        <taxon>Euteleostomi</taxon>
        <taxon>Actinopterygii</taxon>
        <taxon>Neopterygii</taxon>
        <taxon>Teleostei</taxon>
        <taxon>Neoteleostei</taxon>
        <taxon>Acanthomorphata</taxon>
        <taxon>Ovalentaria</taxon>
        <taxon>Atherinomorphae</taxon>
        <taxon>Cyprinodontiformes</taxon>
        <taxon>Goodeidae</taxon>
        <taxon>Ilyodon</taxon>
    </lineage>
</organism>
<dbReference type="Proteomes" id="UP001482620">
    <property type="component" value="Unassembled WGS sequence"/>
</dbReference>
<proteinExistence type="predicted"/>
<name>A0ABV0U1N0_9TELE</name>
<protein>
    <submittedName>
        <fullName evidence="1">Uncharacterized protein</fullName>
    </submittedName>
</protein>
<gene>
    <name evidence="1" type="ORF">ILYODFUR_029511</name>
</gene>